<dbReference type="Pfam" id="PF00877">
    <property type="entry name" value="NLPC_P60"/>
    <property type="match status" value="1"/>
</dbReference>
<evidence type="ECO:0000256" key="1">
    <source>
        <dbReference type="ARBA" id="ARBA00007074"/>
    </source>
</evidence>
<accession>A0A0R1UHR5</accession>
<comment type="caution">
    <text evidence="6">The sequence shown here is derived from an EMBL/GenBank/DDBJ whole genome shotgun (WGS) entry which is preliminary data.</text>
</comment>
<dbReference type="InterPro" id="IPR038765">
    <property type="entry name" value="Papain-like_cys_pep_sf"/>
</dbReference>
<dbReference type="PROSITE" id="PS51935">
    <property type="entry name" value="NLPC_P60"/>
    <property type="match status" value="1"/>
</dbReference>
<keyword evidence="2" id="KW-0645">Protease</keyword>
<sequence>MFATLLNELVALLIHACNIKQVLYKTSTNEETLRRELILKFKRDLVKLAAVLSIFFTGISVVNVPVANNGQEVQAATVSDKRKAIVSLAKKQVGKAYVSGSAGPSAFDCSGLVQYVYRNAAGVNLTRTTYTQVKEGKSVSMSNLKKGDLLFWGSASAPYHVGIYVGNGQYVHAATPSQGVRKQALSSYFYPSAAKRVLD</sequence>
<dbReference type="AlphaFoldDB" id="A0A0R1UHR5"/>
<dbReference type="GO" id="GO:0006508">
    <property type="term" value="P:proteolysis"/>
    <property type="evidence" value="ECO:0007669"/>
    <property type="project" value="UniProtKB-KW"/>
</dbReference>
<evidence type="ECO:0000256" key="3">
    <source>
        <dbReference type="ARBA" id="ARBA00022801"/>
    </source>
</evidence>
<keyword evidence="7" id="KW-1185">Reference proteome</keyword>
<gene>
    <name evidence="6" type="ORF">FC46_GL001516</name>
</gene>
<keyword evidence="4" id="KW-0788">Thiol protease</keyword>
<dbReference type="PANTHER" id="PTHR47359:SF3">
    <property type="entry name" value="NLP_P60 DOMAIN-CONTAINING PROTEIN-RELATED"/>
    <property type="match status" value="1"/>
</dbReference>
<dbReference type="SUPFAM" id="SSF54001">
    <property type="entry name" value="Cysteine proteinases"/>
    <property type="match status" value="1"/>
</dbReference>
<keyword evidence="3 6" id="KW-0378">Hydrolase</keyword>
<dbReference type="EMBL" id="AZFM01000005">
    <property type="protein sequence ID" value="KRL90906.1"/>
    <property type="molecule type" value="Genomic_DNA"/>
</dbReference>
<evidence type="ECO:0000256" key="4">
    <source>
        <dbReference type="ARBA" id="ARBA00022807"/>
    </source>
</evidence>
<evidence type="ECO:0000259" key="5">
    <source>
        <dbReference type="PROSITE" id="PS51935"/>
    </source>
</evidence>
<protein>
    <submittedName>
        <fullName evidence="6">Cell wall-associated hydrolase</fullName>
    </submittedName>
</protein>
<proteinExistence type="inferred from homology"/>
<dbReference type="PANTHER" id="PTHR47359">
    <property type="entry name" value="PEPTIDOGLYCAN DL-ENDOPEPTIDASE CWLO"/>
    <property type="match status" value="1"/>
</dbReference>
<dbReference type="InterPro" id="IPR000064">
    <property type="entry name" value="NLP_P60_dom"/>
</dbReference>
<comment type="similarity">
    <text evidence="1">Belongs to the peptidase C40 family.</text>
</comment>
<dbReference type="STRING" id="1423763.FC46_GL001516"/>
<dbReference type="InterPro" id="IPR051794">
    <property type="entry name" value="PG_Endopeptidase_C40"/>
</dbReference>
<name>A0A0R1UHR5_9LACO</name>
<evidence type="ECO:0000313" key="6">
    <source>
        <dbReference type="EMBL" id="KRL90906.1"/>
    </source>
</evidence>
<reference evidence="6 7" key="1">
    <citation type="journal article" date="2015" name="Genome Announc.">
        <title>Expanding the biotechnology potential of lactobacilli through comparative genomics of 213 strains and associated genera.</title>
        <authorList>
            <person name="Sun Z."/>
            <person name="Harris H.M."/>
            <person name="McCann A."/>
            <person name="Guo C."/>
            <person name="Argimon S."/>
            <person name="Zhang W."/>
            <person name="Yang X."/>
            <person name="Jeffery I.B."/>
            <person name="Cooney J.C."/>
            <person name="Kagawa T.F."/>
            <person name="Liu W."/>
            <person name="Song Y."/>
            <person name="Salvetti E."/>
            <person name="Wrobel A."/>
            <person name="Rasinkangas P."/>
            <person name="Parkhill J."/>
            <person name="Rea M.C."/>
            <person name="O'Sullivan O."/>
            <person name="Ritari J."/>
            <person name="Douillard F.P."/>
            <person name="Paul Ross R."/>
            <person name="Yang R."/>
            <person name="Briner A.E."/>
            <person name="Felis G.E."/>
            <person name="de Vos W.M."/>
            <person name="Barrangou R."/>
            <person name="Klaenhammer T.R."/>
            <person name="Caufield P.W."/>
            <person name="Cui Y."/>
            <person name="Zhang H."/>
            <person name="O'Toole P.W."/>
        </authorList>
    </citation>
    <scope>NUCLEOTIDE SEQUENCE [LARGE SCALE GENOMIC DNA]</scope>
    <source>
        <strain evidence="6 7">DSM 16043</strain>
    </source>
</reference>
<evidence type="ECO:0000256" key="2">
    <source>
        <dbReference type="ARBA" id="ARBA00022670"/>
    </source>
</evidence>
<dbReference type="GO" id="GO:0008234">
    <property type="term" value="F:cysteine-type peptidase activity"/>
    <property type="evidence" value="ECO:0007669"/>
    <property type="project" value="UniProtKB-KW"/>
</dbReference>
<dbReference type="Gene3D" id="3.90.1720.10">
    <property type="entry name" value="endopeptidase domain like (from Nostoc punctiforme)"/>
    <property type="match status" value="1"/>
</dbReference>
<evidence type="ECO:0000313" key="7">
    <source>
        <dbReference type="Proteomes" id="UP000051036"/>
    </source>
</evidence>
<feature type="domain" description="NlpC/P60" evidence="5">
    <location>
        <begin position="79"/>
        <end position="199"/>
    </location>
</feature>
<dbReference type="Proteomes" id="UP000051036">
    <property type="component" value="Unassembled WGS sequence"/>
</dbReference>
<dbReference type="PATRIC" id="fig|1423763.3.peg.1540"/>
<organism evidence="6 7">
    <name type="scientific">Lactobacillus kalixensis DSM 16043</name>
    <dbReference type="NCBI Taxonomy" id="1423763"/>
    <lineage>
        <taxon>Bacteria</taxon>
        <taxon>Bacillati</taxon>
        <taxon>Bacillota</taxon>
        <taxon>Bacilli</taxon>
        <taxon>Lactobacillales</taxon>
        <taxon>Lactobacillaceae</taxon>
        <taxon>Lactobacillus</taxon>
    </lineage>
</organism>